<comment type="caution">
    <text evidence="1">The sequence shown here is derived from an EMBL/GenBank/DDBJ whole genome shotgun (WGS) entry which is preliminary data.</text>
</comment>
<evidence type="ECO:0000313" key="2">
    <source>
        <dbReference type="Proteomes" id="UP000654304"/>
    </source>
</evidence>
<accession>A0ABR7A4Y2</accession>
<protein>
    <recommendedName>
        <fullName evidence="3">DUF4115 domain-containing protein</fullName>
    </recommendedName>
</protein>
<evidence type="ECO:0008006" key="3">
    <source>
        <dbReference type="Google" id="ProtNLM"/>
    </source>
</evidence>
<organism evidence="1 2">
    <name type="scientific">Undibacterium curvum</name>
    <dbReference type="NCBI Taxonomy" id="2762294"/>
    <lineage>
        <taxon>Bacteria</taxon>
        <taxon>Pseudomonadati</taxon>
        <taxon>Pseudomonadota</taxon>
        <taxon>Betaproteobacteria</taxon>
        <taxon>Burkholderiales</taxon>
        <taxon>Oxalobacteraceae</taxon>
        <taxon>Undibacterium</taxon>
    </lineage>
</organism>
<sequence>MGHGNRGRLTVNHGGAWRLYANTLPDGSQAVGTVARGEGDIGALVLMPATGLYVQINANTLRPLDQRKVKAALSGA</sequence>
<reference evidence="1 2" key="1">
    <citation type="submission" date="2020-08" db="EMBL/GenBank/DDBJ databases">
        <title>Novel species isolated from subtropical streams in China.</title>
        <authorList>
            <person name="Lu H."/>
        </authorList>
    </citation>
    <scope>NUCLEOTIDE SEQUENCE [LARGE SCALE GENOMIC DNA]</scope>
    <source>
        <strain evidence="1 2">CY22W</strain>
    </source>
</reference>
<keyword evidence="2" id="KW-1185">Reference proteome</keyword>
<proteinExistence type="predicted"/>
<name>A0ABR7A4Y2_9BURK</name>
<evidence type="ECO:0000313" key="1">
    <source>
        <dbReference type="EMBL" id="MBC3931964.1"/>
    </source>
</evidence>
<gene>
    <name evidence="1" type="ORF">H8K43_09800</name>
</gene>
<dbReference type="EMBL" id="JACOGD010000004">
    <property type="protein sequence ID" value="MBC3931964.1"/>
    <property type="molecule type" value="Genomic_DNA"/>
</dbReference>
<dbReference type="RefSeq" id="WP_186903646.1">
    <property type="nucleotide sequence ID" value="NZ_JACOGD010000004.1"/>
</dbReference>
<dbReference type="Proteomes" id="UP000654304">
    <property type="component" value="Unassembled WGS sequence"/>
</dbReference>